<evidence type="ECO:0000313" key="3">
    <source>
        <dbReference type="EMBL" id="ORV71828.1"/>
    </source>
</evidence>
<dbReference type="Gene3D" id="1.10.10.2910">
    <property type="match status" value="1"/>
</dbReference>
<dbReference type="Proteomes" id="UP000193928">
    <property type="component" value="Unassembled WGS sequence"/>
</dbReference>
<evidence type="ECO:0000313" key="4">
    <source>
        <dbReference type="Proteomes" id="UP000193928"/>
    </source>
</evidence>
<organism evidence="3 4">
    <name type="scientific">Mycobacterium gordonae</name>
    <dbReference type="NCBI Taxonomy" id="1778"/>
    <lineage>
        <taxon>Bacteria</taxon>
        <taxon>Bacillati</taxon>
        <taxon>Actinomycetota</taxon>
        <taxon>Actinomycetes</taxon>
        <taxon>Mycobacteriales</taxon>
        <taxon>Mycobacteriaceae</taxon>
        <taxon>Mycobacterium</taxon>
    </lineage>
</organism>
<proteinExistence type="inferred from homology"/>
<dbReference type="EMBL" id="LQOY01000216">
    <property type="protein sequence ID" value="ORV71828.1"/>
    <property type="molecule type" value="Genomic_DNA"/>
</dbReference>
<dbReference type="PROSITE" id="PS50943">
    <property type="entry name" value="HTH_CROC1"/>
    <property type="match status" value="1"/>
</dbReference>
<feature type="domain" description="HTH cro/C1-type" evidence="2">
    <location>
        <begin position="11"/>
        <end position="65"/>
    </location>
</feature>
<dbReference type="Gene3D" id="1.10.260.40">
    <property type="entry name" value="lambda repressor-like DNA-binding domains"/>
    <property type="match status" value="1"/>
</dbReference>
<dbReference type="RefSeq" id="WP_008253494.1">
    <property type="nucleotide sequence ID" value="NZ_JACKSU010000016.1"/>
</dbReference>
<dbReference type="InterPro" id="IPR001387">
    <property type="entry name" value="Cro/C1-type_HTH"/>
</dbReference>
<sequence>MDASTFEPIRLRVGRELIGLSQNQLATKVGLSPAAISQFESGATRPSPETLGALGAALAVPVGFFARPLAETHEGFFRALRRTNVTDRRRARAVAHVAHDLATAAAAAGRFPSLDVPKLRVTALDAPIEDIEAIAHRVRISWDLPRGPIDDVVRLLEAHGIVVTRLPLDSADVDAFSLPFPDHPVVVLGSDKADRARSRFDGSHELGHLVMHGEQIWGMKQVETQAHQFAAAFLMPANEIRDQLPTTVDWPRLFALKQCWQVSLAALLMRARTLGRMNERTYLTAVKTVSARGWRRLEPVPLGAPERPDLLTSFLSTAEGRRIRNDLPGRVVDSIAIANNVA</sequence>
<name>A0A1X1VS52_MYCGO</name>
<accession>A0A1X1VS52</accession>
<reference evidence="3 4" key="1">
    <citation type="submission" date="2016-01" db="EMBL/GenBank/DDBJ databases">
        <title>The new phylogeny of the genus Mycobacterium.</title>
        <authorList>
            <person name="Tarcisio F."/>
            <person name="Conor M."/>
            <person name="Antonella G."/>
            <person name="Elisabetta G."/>
            <person name="Giulia F.S."/>
            <person name="Sara T."/>
            <person name="Anna F."/>
            <person name="Clotilde B."/>
            <person name="Roberto B."/>
            <person name="Veronica D.S."/>
            <person name="Fabio R."/>
            <person name="Monica P."/>
            <person name="Olivier J."/>
            <person name="Enrico T."/>
            <person name="Nicola S."/>
        </authorList>
    </citation>
    <scope>NUCLEOTIDE SEQUENCE [LARGE SCALE GENOMIC DNA]</scope>
    <source>
        <strain evidence="3 4">DSM 44160</strain>
    </source>
</reference>
<dbReference type="CDD" id="cd00093">
    <property type="entry name" value="HTH_XRE"/>
    <property type="match status" value="1"/>
</dbReference>
<dbReference type="Pfam" id="PF06114">
    <property type="entry name" value="Peptidase_M78"/>
    <property type="match status" value="1"/>
</dbReference>
<dbReference type="PANTHER" id="PTHR43236:SF1">
    <property type="entry name" value="BLL7220 PROTEIN"/>
    <property type="match status" value="1"/>
</dbReference>
<dbReference type="PANTHER" id="PTHR43236">
    <property type="entry name" value="ANTITOXIN HIGA1"/>
    <property type="match status" value="1"/>
</dbReference>
<dbReference type="GO" id="GO:0003677">
    <property type="term" value="F:DNA binding"/>
    <property type="evidence" value="ECO:0007669"/>
    <property type="project" value="InterPro"/>
</dbReference>
<protein>
    <recommendedName>
        <fullName evidence="2">HTH cro/C1-type domain-containing protein</fullName>
    </recommendedName>
</protein>
<dbReference type="AlphaFoldDB" id="A0A1X1VS52"/>
<comment type="similarity">
    <text evidence="1">Belongs to the short-chain fatty acyl-CoA assimilation regulator (ScfR) family.</text>
</comment>
<evidence type="ECO:0000256" key="1">
    <source>
        <dbReference type="ARBA" id="ARBA00007227"/>
    </source>
</evidence>
<dbReference type="InterPro" id="IPR052345">
    <property type="entry name" value="Rad_response_metalloprotease"/>
</dbReference>
<dbReference type="InterPro" id="IPR010982">
    <property type="entry name" value="Lambda_DNA-bd_dom_sf"/>
</dbReference>
<dbReference type="SMART" id="SM00530">
    <property type="entry name" value="HTH_XRE"/>
    <property type="match status" value="1"/>
</dbReference>
<evidence type="ECO:0000259" key="2">
    <source>
        <dbReference type="PROSITE" id="PS50943"/>
    </source>
</evidence>
<dbReference type="Pfam" id="PF01381">
    <property type="entry name" value="HTH_3"/>
    <property type="match status" value="1"/>
</dbReference>
<comment type="caution">
    <text evidence="3">The sequence shown here is derived from an EMBL/GenBank/DDBJ whole genome shotgun (WGS) entry which is preliminary data.</text>
</comment>
<dbReference type="InterPro" id="IPR010359">
    <property type="entry name" value="IrrE_HExxH"/>
</dbReference>
<gene>
    <name evidence="3" type="ORF">AWC08_04460</name>
</gene>
<keyword evidence="4" id="KW-1185">Reference proteome</keyword>
<dbReference type="SUPFAM" id="SSF47413">
    <property type="entry name" value="lambda repressor-like DNA-binding domains"/>
    <property type="match status" value="1"/>
</dbReference>